<dbReference type="EMBL" id="JAACXV010000237">
    <property type="protein sequence ID" value="KAF7281534.1"/>
    <property type="molecule type" value="Genomic_DNA"/>
</dbReference>
<dbReference type="AlphaFoldDB" id="A0A834MKB4"/>
<evidence type="ECO:0000313" key="2">
    <source>
        <dbReference type="Proteomes" id="UP000625711"/>
    </source>
</evidence>
<name>A0A834MKB4_RHYFE</name>
<keyword evidence="2" id="KW-1185">Reference proteome</keyword>
<evidence type="ECO:0000313" key="1">
    <source>
        <dbReference type="EMBL" id="KAF7281534.1"/>
    </source>
</evidence>
<reference evidence="1" key="1">
    <citation type="submission" date="2020-08" db="EMBL/GenBank/DDBJ databases">
        <title>Genome sequencing and assembly of the red palm weevil Rhynchophorus ferrugineus.</title>
        <authorList>
            <person name="Dias G.B."/>
            <person name="Bergman C.M."/>
            <person name="Manee M."/>
        </authorList>
    </citation>
    <scope>NUCLEOTIDE SEQUENCE</scope>
    <source>
        <strain evidence="1">AA-2017</strain>
        <tissue evidence="1">Whole larva</tissue>
    </source>
</reference>
<protein>
    <submittedName>
        <fullName evidence="1">Uncharacterized protein</fullName>
    </submittedName>
</protein>
<dbReference type="Proteomes" id="UP000625711">
    <property type="component" value="Unassembled WGS sequence"/>
</dbReference>
<proteinExistence type="predicted"/>
<sequence>MDIDQYSDSFRAFGVKDFATAFDYCVRSITEGMLVIPSEFDASLIFGINLILKLIDSAKNTRKPTFLLHLDLKTPLFSRFFLSVWNAVKNKHTTPPDLFEPTPGVVFLVFRPAHFQIQIGRQPKVRC</sequence>
<gene>
    <name evidence="1" type="ORF">GWI33_004569</name>
</gene>
<accession>A0A834MKB4</accession>
<organism evidence="1 2">
    <name type="scientific">Rhynchophorus ferrugineus</name>
    <name type="common">Red palm weevil</name>
    <name type="synonym">Curculio ferrugineus</name>
    <dbReference type="NCBI Taxonomy" id="354439"/>
    <lineage>
        <taxon>Eukaryota</taxon>
        <taxon>Metazoa</taxon>
        <taxon>Ecdysozoa</taxon>
        <taxon>Arthropoda</taxon>
        <taxon>Hexapoda</taxon>
        <taxon>Insecta</taxon>
        <taxon>Pterygota</taxon>
        <taxon>Neoptera</taxon>
        <taxon>Endopterygota</taxon>
        <taxon>Coleoptera</taxon>
        <taxon>Polyphaga</taxon>
        <taxon>Cucujiformia</taxon>
        <taxon>Curculionidae</taxon>
        <taxon>Dryophthorinae</taxon>
        <taxon>Rhynchophorus</taxon>
    </lineage>
</organism>
<comment type="caution">
    <text evidence="1">The sequence shown here is derived from an EMBL/GenBank/DDBJ whole genome shotgun (WGS) entry which is preliminary data.</text>
</comment>